<sequence>MKELDRVDNAIIQTRKLFNDLNIIRDRNKALKMQETTMSILSSLMDLKDDLSRFEDKLSKLEKIEAILLK</sequence>
<evidence type="ECO:0000313" key="1">
    <source>
        <dbReference type="EMBL" id="API86616.1"/>
    </source>
</evidence>
<keyword evidence="2" id="KW-1185">Reference proteome</keyword>
<dbReference type="Proteomes" id="UP000184222">
    <property type="component" value="Chromosome"/>
</dbReference>
<dbReference type="KEGG" id="frx:F7310_04240"/>
<reference evidence="1 2" key="1">
    <citation type="journal article" date="2016" name="Appl. Environ. Microbiol.">
        <title>Whole genome relationships among Francisella bacteria of diverse origin define new species and provide specific regions for detection.</title>
        <authorList>
            <person name="Challacombe J.F."/>
            <person name="Petersen J.M."/>
            <person name="Gallegos-Graves V."/>
            <person name="Hodge D."/>
            <person name="Pillai S."/>
            <person name="Kuske C.R."/>
        </authorList>
    </citation>
    <scope>NUCLEOTIDE SEQUENCE [LARGE SCALE GENOMIC DNA]</scope>
    <source>
        <strain evidence="2">TX07-7310</strain>
    </source>
</reference>
<dbReference type="AlphaFoldDB" id="A0A1L4BRZ6"/>
<accession>A0A1L4BRZ6</accession>
<protein>
    <submittedName>
        <fullName evidence="1">Uncharacterized protein</fullName>
    </submittedName>
</protein>
<evidence type="ECO:0000313" key="2">
    <source>
        <dbReference type="Proteomes" id="UP000184222"/>
    </source>
</evidence>
<gene>
    <name evidence="1" type="ORF">F7310_04240</name>
</gene>
<proteinExistence type="predicted"/>
<dbReference type="EMBL" id="CP016796">
    <property type="protein sequence ID" value="API86616.1"/>
    <property type="molecule type" value="Genomic_DNA"/>
</dbReference>
<name>A0A1L4BRZ6_9GAMM</name>
<organism evidence="1 2">
    <name type="scientific">Francisella uliginis</name>
    <dbReference type="NCBI Taxonomy" id="573570"/>
    <lineage>
        <taxon>Bacteria</taxon>
        <taxon>Pseudomonadati</taxon>
        <taxon>Pseudomonadota</taxon>
        <taxon>Gammaproteobacteria</taxon>
        <taxon>Thiotrichales</taxon>
        <taxon>Francisellaceae</taxon>
        <taxon>Francisella</taxon>
    </lineage>
</organism>
<dbReference type="RefSeq" id="WP_072712032.1">
    <property type="nucleotide sequence ID" value="NZ_CP016796.1"/>
</dbReference>